<dbReference type="OrthoDB" id="6258999at2"/>
<dbReference type="GO" id="GO:0006559">
    <property type="term" value="P:L-phenylalanine catabolic process"/>
    <property type="evidence" value="ECO:0007669"/>
    <property type="project" value="TreeGrafter"/>
</dbReference>
<dbReference type="PROSITE" id="PS50404">
    <property type="entry name" value="GST_NTER"/>
    <property type="match status" value="1"/>
</dbReference>
<dbReference type="CDD" id="cd00299">
    <property type="entry name" value="GST_C_family"/>
    <property type="match status" value="1"/>
</dbReference>
<proteinExistence type="predicted"/>
<dbReference type="SUPFAM" id="SSF52833">
    <property type="entry name" value="Thioredoxin-like"/>
    <property type="match status" value="1"/>
</dbReference>
<dbReference type="STRING" id="488535.SAMN04487963_0547"/>
<dbReference type="Gene3D" id="3.40.30.10">
    <property type="entry name" value="Glutaredoxin"/>
    <property type="match status" value="1"/>
</dbReference>
<dbReference type="SFLD" id="SFLDS00019">
    <property type="entry name" value="Glutathione_Transferase_(cytos"/>
    <property type="match status" value="1"/>
</dbReference>
<dbReference type="InterPro" id="IPR004046">
    <property type="entry name" value="GST_C"/>
</dbReference>
<accession>A0A1I4LMC5</accession>
<dbReference type="Pfam" id="PF00043">
    <property type="entry name" value="GST_C"/>
    <property type="match status" value="1"/>
</dbReference>
<dbReference type="Pfam" id="PF13417">
    <property type="entry name" value="GST_N_3"/>
    <property type="match status" value="1"/>
</dbReference>
<feature type="domain" description="GST C-terminal" evidence="2">
    <location>
        <begin position="86"/>
        <end position="220"/>
    </location>
</feature>
<dbReference type="InterPro" id="IPR010987">
    <property type="entry name" value="Glutathione-S-Trfase_C-like"/>
</dbReference>
<dbReference type="PANTHER" id="PTHR42673:SF21">
    <property type="entry name" value="GLUTATHIONE S-TRANSFERASE YFCF"/>
    <property type="match status" value="1"/>
</dbReference>
<dbReference type="GO" id="GO:0016034">
    <property type="term" value="F:maleylacetoacetate isomerase activity"/>
    <property type="evidence" value="ECO:0007669"/>
    <property type="project" value="TreeGrafter"/>
</dbReference>
<dbReference type="GO" id="GO:0006749">
    <property type="term" value="P:glutathione metabolic process"/>
    <property type="evidence" value="ECO:0007669"/>
    <property type="project" value="TreeGrafter"/>
</dbReference>
<dbReference type="AlphaFoldDB" id="A0A1I4LMC5"/>
<gene>
    <name evidence="3" type="ORF">SAMN04487963_0547</name>
</gene>
<dbReference type="RefSeq" id="WP_092020347.1">
    <property type="nucleotide sequence ID" value="NZ_FOUE01000001.1"/>
</dbReference>
<dbReference type="SFLD" id="SFLDG00358">
    <property type="entry name" value="Main_(cytGST)"/>
    <property type="match status" value="1"/>
</dbReference>
<dbReference type="Proteomes" id="UP000198519">
    <property type="component" value="Unassembled WGS sequence"/>
</dbReference>
<dbReference type="GO" id="GO:0004364">
    <property type="term" value="F:glutathione transferase activity"/>
    <property type="evidence" value="ECO:0007669"/>
    <property type="project" value="TreeGrafter"/>
</dbReference>
<feature type="domain" description="GST N-terminal" evidence="1">
    <location>
        <begin position="3"/>
        <end position="81"/>
    </location>
</feature>
<evidence type="ECO:0000313" key="3">
    <source>
        <dbReference type="EMBL" id="SFL91973.1"/>
    </source>
</evidence>
<evidence type="ECO:0000259" key="1">
    <source>
        <dbReference type="PROSITE" id="PS50404"/>
    </source>
</evidence>
<dbReference type="SUPFAM" id="SSF47616">
    <property type="entry name" value="GST C-terminal domain-like"/>
    <property type="match status" value="1"/>
</dbReference>
<dbReference type="CDD" id="cd00570">
    <property type="entry name" value="GST_N_family"/>
    <property type="match status" value="1"/>
</dbReference>
<sequence length="249" mass="28062">MKQPALVIGSYLSPYVRKVLAVLEFKGIPYQIDPIVPFFGNDAFTELNPARRIPVLIDGDNTVLDSSVIIEYLNEQYPEPPLLPTAAADRARARWLEEYADSVMGEVFIWRYYNQVVINRFVWGNSPDEAVLRQTAEQDLPQVFDFLESQLPETGAVLGALSTADIALASFFRNLQFARYPFDEARWPRTAAFVTRTLALPCFSALRPYEELCMRTAIPQHREALQDAGAPISAQSYGSERPRKGILSV</sequence>
<organism evidence="3 4">
    <name type="scientific">Marinobacter zhejiangensis</name>
    <dbReference type="NCBI Taxonomy" id="488535"/>
    <lineage>
        <taxon>Bacteria</taxon>
        <taxon>Pseudomonadati</taxon>
        <taxon>Pseudomonadota</taxon>
        <taxon>Gammaproteobacteria</taxon>
        <taxon>Pseudomonadales</taxon>
        <taxon>Marinobacteraceae</taxon>
        <taxon>Marinobacter</taxon>
    </lineage>
</organism>
<dbReference type="InterPro" id="IPR036282">
    <property type="entry name" value="Glutathione-S-Trfase_C_sf"/>
</dbReference>
<dbReference type="InterPro" id="IPR004045">
    <property type="entry name" value="Glutathione_S-Trfase_N"/>
</dbReference>
<dbReference type="Gene3D" id="1.20.1050.10">
    <property type="match status" value="1"/>
</dbReference>
<name>A0A1I4LMC5_9GAMM</name>
<reference evidence="4" key="1">
    <citation type="submission" date="2016-10" db="EMBL/GenBank/DDBJ databases">
        <authorList>
            <person name="Varghese N."/>
            <person name="Submissions S."/>
        </authorList>
    </citation>
    <scope>NUCLEOTIDE SEQUENCE [LARGE SCALE GENOMIC DNA]</scope>
    <source>
        <strain evidence="4">CGMCC 1.7061</strain>
    </source>
</reference>
<dbReference type="InterPro" id="IPR040079">
    <property type="entry name" value="Glutathione_S-Trfase"/>
</dbReference>
<dbReference type="EMBL" id="FOUE01000001">
    <property type="protein sequence ID" value="SFL91973.1"/>
    <property type="molecule type" value="Genomic_DNA"/>
</dbReference>
<dbReference type="InterPro" id="IPR036249">
    <property type="entry name" value="Thioredoxin-like_sf"/>
</dbReference>
<keyword evidence="3" id="KW-0808">Transferase</keyword>
<protein>
    <submittedName>
        <fullName evidence="3">Glutathione S-transferase</fullName>
    </submittedName>
</protein>
<evidence type="ECO:0000313" key="4">
    <source>
        <dbReference type="Proteomes" id="UP000198519"/>
    </source>
</evidence>
<keyword evidence="4" id="KW-1185">Reference proteome</keyword>
<dbReference type="PROSITE" id="PS50405">
    <property type="entry name" value="GST_CTER"/>
    <property type="match status" value="1"/>
</dbReference>
<dbReference type="PANTHER" id="PTHR42673">
    <property type="entry name" value="MALEYLACETOACETATE ISOMERASE"/>
    <property type="match status" value="1"/>
</dbReference>
<evidence type="ECO:0000259" key="2">
    <source>
        <dbReference type="PROSITE" id="PS50405"/>
    </source>
</evidence>